<gene>
    <name evidence="2" type="ORF">HYFRA_00013861</name>
</gene>
<evidence type="ECO:0000313" key="2">
    <source>
        <dbReference type="EMBL" id="CAG8961510.1"/>
    </source>
</evidence>
<sequence length="236" mass="26183">LAILRYTDAKLAKRQLTLTAGIMNIPIRTLSTEGYELHLATNYLGLFLFTNLLISALVLKKGVGRVVNVASDGYRFSPFRFGDWNFEGGTSTLTLPENEWPDEELCRVFGVPRGGGYIPTIAYAQSKTAVVIYSGVLGGRGVECVSVHPGAIKTDLWRHIPKEEAEEIFRQMSMKSLEQGISTILVAALDPKLGGTSNVYLEDCQVKSIPAYYSDPEVGQRLWKLTEELVGEEFRF</sequence>
<name>A0A9N9L6W8_9HELO</name>
<proteinExistence type="predicted"/>
<dbReference type="OrthoDB" id="191139at2759"/>
<dbReference type="EMBL" id="CAJVRL010000111">
    <property type="protein sequence ID" value="CAG8961510.1"/>
    <property type="molecule type" value="Genomic_DNA"/>
</dbReference>
<dbReference type="PANTHER" id="PTHR43157">
    <property type="entry name" value="PHOSPHATIDYLINOSITOL-GLYCAN BIOSYNTHESIS CLASS F PROTEIN-RELATED"/>
    <property type="match status" value="1"/>
</dbReference>
<comment type="caution">
    <text evidence="2">The sequence shown here is derived from an EMBL/GenBank/DDBJ whole genome shotgun (WGS) entry which is preliminary data.</text>
</comment>
<feature type="non-terminal residue" evidence="2">
    <location>
        <position position="236"/>
    </location>
</feature>
<evidence type="ECO:0000256" key="1">
    <source>
        <dbReference type="ARBA" id="ARBA00023002"/>
    </source>
</evidence>
<organism evidence="2 3">
    <name type="scientific">Hymenoscyphus fraxineus</name>
    <dbReference type="NCBI Taxonomy" id="746836"/>
    <lineage>
        <taxon>Eukaryota</taxon>
        <taxon>Fungi</taxon>
        <taxon>Dikarya</taxon>
        <taxon>Ascomycota</taxon>
        <taxon>Pezizomycotina</taxon>
        <taxon>Leotiomycetes</taxon>
        <taxon>Helotiales</taxon>
        <taxon>Helotiaceae</taxon>
        <taxon>Hymenoscyphus</taxon>
    </lineage>
</organism>
<dbReference type="InterPro" id="IPR036291">
    <property type="entry name" value="NAD(P)-bd_dom_sf"/>
</dbReference>
<dbReference type="Gene3D" id="3.40.50.720">
    <property type="entry name" value="NAD(P)-binding Rossmann-like Domain"/>
    <property type="match status" value="1"/>
</dbReference>
<dbReference type="SUPFAM" id="SSF51735">
    <property type="entry name" value="NAD(P)-binding Rossmann-fold domains"/>
    <property type="match status" value="1"/>
</dbReference>
<evidence type="ECO:0000313" key="3">
    <source>
        <dbReference type="Proteomes" id="UP000696280"/>
    </source>
</evidence>
<dbReference type="PANTHER" id="PTHR43157:SF31">
    <property type="entry name" value="PHOSPHATIDYLINOSITOL-GLYCAN BIOSYNTHESIS CLASS F PROTEIN"/>
    <property type="match status" value="1"/>
</dbReference>
<reference evidence="2" key="1">
    <citation type="submission" date="2021-07" db="EMBL/GenBank/DDBJ databases">
        <authorList>
            <person name="Durling M."/>
        </authorList>
    </citation>
    <scope>NUCLEOTIDE SEQUENCE</scope>
</reference>
<dbReference type="GO" id="GO:0016491">
    <property type="term" value="F:oxidoreductase activity"/>
    <property type="evidence" value="ECO:0007669"/>
    <property type="project" value="UniProtKB-KW"/>
</dbReference>
<accession>A0A9N9L6W8</accession>
<keyword evidence="1" id="KW-0560">Oxidoreductase</keyword>
<dbReference type="AlphaFoldDB" id="A0A9N9L6W8"/>
<dbReference type="Proteomes" id="UP000696280">
    <property type="component" value="Unassembled WGS sequence"/>
</dbReference>
<evidence type="ECO:0008006" key="4">
    <source>
        <dbReference type="Google" id="ProtNLM"/>
    </source>
</evidence>
<protein>
    <recommendedName>
        <fullName evidence="4">NAD(P)-binding protein</fullName>
    </recommendedName>
</protein>
<keyword evidence="3" id="KW-1185">Reference proteome</keyword>